<keyword evidence="3" id="KW-1185">Reference proteome</keyword>
<dbReference type="EMBL" id="KN833022">
    <property type="protein sequence ID" value="KIM77684.1"/>
    <property type="molecule type" value="Genomic_DNA"/>
</dbReference>
<gene>
    <name evidence="2" type="ORF">PILCRDRAFT_825124</name>
</gene>
<feature type="region of interest" description="Disordered" evidence="1">
    <location>
        <begin position="1"/>
        <end position="25"/>
    </location>
</feature>
<sequence>MSFGPPPLPFDSDSGQSAPPFESYDQQYDSSIHMGQGLAPHLHPPGSTSNATQGHHTLVMDLAAGTYKPFEIPGIPLPPEAHLNDHVIGPFVDFVKKNMSYWMMSNPVPPFDLGYLQRCLLSYSTERNVPQLSVDAYKCELILNMMNQIALESGDSDEQNIAILIITGLDGDDETETLTGKRKKKRNARDSDNIAPSPLYNLHRVDSNSPRWKWALNRLTVTELLRPSSPEFIHGKSFLTILLHPDFIRILSYVLERYDRIAVLIRLGHKKLRSYIFAYVTSKTYLVLDSIKHFGFYVRKNNRPTADMRQIHVAFEKYFERMDTRPDFTEIAEGLCTVITADQNEIDEHSHFAQPTPVNSLEFGINFGWDENLFQ</sequence>
<protein>
    <submittedName>
        <fullName evidence="2">Uncharacterized protein</fullName>
    </submittedName>
</protein>
<reference evidence="3" key="2">
    <citation type="submission" date="2015-01" db="EMBL/GenBank/DDBJ databases">
        <title>Evolutionary Origins and Diversification of the Mycorrhizal Mutualists.</title>
        <authorList>
            <consortium name="DOE Joint Genome Institute"/>
            <consortium name="Mycorrhizal Genomics Consortium"/>
            <person name="Kohler A."/>
            <person name="Kuo A."/>
            <person name="Nagy L.G."/>
            <person name="Floudas D."/>
            <person name="Copeland A."/>
            <person name="Barry K.W."/>
            <person name="Cichocki N."/>
            <person name="Veneault-Fourrey C."/>
            <person name="LaButti K."/>
            <person name="Lindquist E.A."/>
            <person name="Lipzen A."/>
            <person name="Lundell T."/>
            <person name="Morin E."/>
            <person name="Murat C."/>
            <person name="Riley R."/>
            <person name="Ohm R."/>
            <person name="Sun H."/>
            <person name="Tunlid A."/>
            <person name="Henrissat B."/>
            <person name="Grigoriev I.V."/>
            <person name="Hibbett D.S."/>
            <person name="Martin F."/>
        </authorList>
    </citation>
    <scope>NUCLEOTIDE SEQUENCE [LARGE SCALE GENOMIC DNA]</scope>
    <source>
        <strain evidence="3">F 1598</strain>
    </source>
</reference>
<dbReference type="InParanoid" id="A0A0C3FD92"/>
<evidence type="ECO:0000313" key="2">
    <source>
        <dbReference type="EMBL" id="KIM77684.1"/>
    </source>
</evidence>
<organism evidence="2 3">
    <name type="scientific">Piloderma croceum (strain F 1598)</name>
    <dbReference type="NCBI Taxonomy" id="765440"/>
    <lineage>
        <taxon>Eukaryota</taxon>
        <taxon>Fungi</taxon>
        <taxon>Dikarya</taxon>
        <taxon>Basidiomycota</taxon>
        <taxon>Agaricomycotina</taxon>
        <taxon>Agaricomycetes</taxon>
        <taxon>Agaricomycetidae</taxon>
        <taxon>Atheliales</taxon>
        <taxon>Atheliaceae</taxon>
        <taxon>Piloderma</taxon>
    </lineage>
</organism>
<proteinExistence type="predicted"/>
<evidence type="ECO:0000313" key="3">
    <source>
        <dbReference type="Proteomes" id="UP000054166"/>
    </source>
</evidence>
<dbReference type="AlphaFoldDB" id="A0A0C3FD92"/>
<evidence type="ECO:0000256" key="1">
    <source>
        <dbReference type="SAM" id="MobiDB-lite"/>
    </source>
</evidence>
<dbReference type="Proteomes" id="UP000054166">
    <property type="component" value="Unassembled WGS sequence"/>
</dbReference>
<accession>A0A0C3FD92</accession>
<name>A0A0C3FD92_PILCF</name>
<dbReference type="HOGENOM" id="CLU_737916_0_0_1"/>
<reference evidence="2 3" key="1">
    <citation type="submission" date="2014-04" db="EMBL/GenBank/DDBJ databases">
        <authorList>
            <consortium name="DOE Joint Genome Institute"/>
            <person name="Kuo A."/>
            <person name="Tarkka M."/>
            <person name="Buscot F."/>
            <person name="Kohler A."/>
            <person name="Nagy L.G."/>
            <person name="Floudas D."/>
            <person name="Copeland A."/>
            <person name="Barry K.W."/>
            <person name="Cichocki N."/>
            <person name="Veneault-Fourrey C."/>
            <person name="LaButti K."/>
            <person name="Lindquist E.A."/>
            <person name="Lipzen A."/>
            <person name="Lundell T."/>
            <person name="Morin E."/>
            <person name="Murat C."/>
            <person name="Sun H."/>
            <person name="Tunlid A."/>
            <person name="Henrissat B."/>
            <person name="Grigoriev I.V."/>
            <person name="Hibbett D.S."/>
            <person name="Martin F."/>
            <person name="Nordberg H.P."/>
            <person name="Cantor M.N."/>
            <person name="Hua S.X."/>
        </authorList>
    </citation>
    <scope>NUCLEOTIDE SEQUENCE [LARGE SCALE GENOMIC DNA]</scope>
    <source>
        <strain evidence="2 3">F 1598</strain>
    </source>
</reference>